<name>A0A6A6TP37_9PLEO</name>
<dbReference type="PANTHER" id="PTHR10237:SF15">
    <property type="entry name" value="LD37257P"/>
    <property type="match status" value="1"/>
</dbReference>
<dbReference type="SUPFAM" id="SSF144232">
    <property type="entry name" value="HIT/MYND zinc finger-like"/>
    <property type="match status" value="1"/>
</dbReference>
<evidence type="ECO:0000313" key="7">
    <source>
        <dbReference type="Proteomes" id="UP000799324"/>
    </source>
</evidence>
<dbReference type="PANTHER" id="PTHR10237">
    <property type="entry name" value="DEFORMED EPIDERMAL AUTOREGULATORY FACTOR 1 HOMOLOG SUPPRESSIN"/>
    <property type="match status" value="1"/>
</dbReference>
<dbReference type="InterPro" id="IPR002893">
    <property type="entry name" value="Znf_MYND"/>
</dbReference>
<dbReference type="OrthoDB" id="5282002at2759"/>
<keyword evidence="7" id="KW-1185">Reference proteome</keyword>
<keyword evidence="2 4" id="KW-0863">Zinc-finger</keyword>
<reference evidence="6" key="1">
    <citation type="journal article" date="2020" name="Stud. Mycol.">
        <title>101 Dothideomycetes genomes: a test case for predicting lifestyles and emergence of pathogens.</title>
        <authorList>
            <person name="Haridas S."/>
            <person name="Albert R."/>
            <person name="Binder M."/>
            <person name="Bloem J."/>
            <person name="Labutti K."/>
            <person name="Salamov A."/>
            <person name="Andreopoulos B."/>
            <person name="Baker S."/>
            <person name="Barry K."/>
            <person name="Bills G."/>
            <person name="Bluhm B."/>
            <person name="Cannon C."/>
            <person name="Castanera R."/>
            <person name="Culley D."/>
            <person name="Daum C."/>
            <person name="Ezra D."/>
            <person name="Gonzalez J."/>
            <person name="Henrissat B."/>
            <person name="Kuo A."/>
            <person name="Liang C."/>
            <person name="Lipzen A."/>
            <person name="Lutzoni F."/>
            <person name="Magnuson J."/>
            <person name="Mondo S."/>
            <person name="Nolan M."/>
            <person name="Ohm R."/>
            <person name="Pangilinan J."/>
            <person name="Park H.-J."/>
            <person name="Ramirez L."/>
            <person name="Alfaro M."/>
            <person name="Sun H."/>
            <person name="Tritt A."/>
            <person name="Yoshinaga Y."/>
            <person name="Zwiers L.-H."/>
            <person name="Turgeon B."/>
            <person name="Goodwin S."/>
            <person name="Spatafora J."/>
            <person name="Crous P."/>
            <person name="Grigoriev I."/>
        </authorList>
    </citation>
    <scope>NUCLEOTIDE SEQUENCE</scope>
    <source>
        <strain evidence="6">CBS 122681</strain>
    </source>
</reference>
<evidence type="ECO:0000256" key="4">
    <source>
        <dbReference type="PROSITE-ProRule" id="PRU00134"/>
    </source>
</evidence>
<dbReference type="GO" id="GO:0005634">
    <property type="term" value="C:nucleus"/>
    <property type="evidence" value="ECO:0007669"/>
    <property type="project" value="TreeGrafter"/>
</dbReference>
<dbReference type="GO" id="GO:0008270">
    <property type="term" value="F:zinc ion binding"/>
    <property type="evidence" value="ECO:0007669"/>
    <property type="project" value="UniProtKB-KW"/>
</dbReference>
<evidence type="ECO:0000313" key="6">
    <source>
        <dbReference type="EMBL" id="KAF2660957.1"/>
    </source>
</evidence>
<protein>
    <recommendedName>
        <fullName evidence="5">MYND-type domain-containing protein</fullName>
    </recommendedName>
</protein>
<evidence type="ECO:0000259" key="5">
    <source>
        <dbReference type="PROSITE" id="PS50865"/>
    </source>
</evidence>
<dbReference type="PROSITE" id="PS01360">
    <property type="entry name" value="ZF_MYND_1"/>
    <property type="match status" value="1"/>
</dbReference>
<proteinExistence type="predicted"/>
<keyword evidence="1" id="KW-0479">Metal-binding</keyword>
<evidence type="ECO:0000256" key="1">
    <source>
        <dbReference type="ARBA" id="ARBA00022723"/>
    </source>
</evidence>
<dbReference type="InterPro" id="IPR024119">
    <property type="entry name" value="TF_DEAF-1"/>
</dbReference>
<sequence length="223" mass="25650">MPGTPVPMKRPIPEVPVLEPQGYLAPNPAKTSRQDFTDFFLQFRCAPDAHPQYRGLFETHQKLVKLCFDHPAMEPNRNQTFDTPANSKNKVYFMWDYLLRTFQHIAAQLSPQHPTFSEMWMDVTTRTLMAHELMLDETGKLEAGNRSIGYNDDHGVEFTDEIKTLAKELEGLLVSNEDGCRACGKDEKDDGSDLLQCSRCKKAKYCSRECQKRDWKMHKATCK</sequence>
<dbReference type="GO" id="GO:0000981">
    <property type="term" value="F:DNA-binding transcription factor activity, RNA polymerase II-specific"/>
    <property type="evidence" value="ECO:0007669"/>
    <property type="project" value="TreeGrafter"/>
</dbReference>
<dbReference type="AlphaFoldDB" id="A0A6A6TP37"/>
<dbReference type="EMBL" id="MU004296">
    <property type="protein sequence ID" value="KAF2660957.1"/>
    <property type="molecule type" value="Genomic_DNA"/>
</dbReference>
<dbReference type="Gene3D" id="6.10.140.2220">
    <property type="match status" value="1"/>
</dbReference>
<organism evidence="6 7">
    <name type="scientific">Lophiostoma macrostomum CBS 122681</name>
    <dbReference type="NCBI Taxonomy" id="1314788"/>
    <lineage>
        <taxon>Eukaryota</taxon>
        <taxon>Fungi</taxon>
        <taxon>Dikarya</taxon>
        <taxon>Ascomycota</taxon>
        <taxon>Pezizomycotina</taxon>
        <taxon>Dothideomycetes</taxon>
        <taxon>Pleosporomycetidae</taxon>
        <taxon>Pleosporales</taxon>
        <taxon>Lophiostomataceae</taxon>
        <taxon>Lophiostoma</taxon>
    </lineage>
</organism>
<feature type="domain" description="MYND-type" evidence="5">
    <location>
        <begin position="180"/>
        <end position="222"/>
    </location>
</feature>
<gene>
    <name evidence="6" type="ORF">K491DRAFT_687773</name>
</gene>
<dbReference type="Proteomes" id="UP000799324">
    <property type="component" value="Unassembled WGS sequence"/>
</dbReference>
<dbReference type="Pfam" id="PF01753">
    <property type="entry name" value="zf-MYND"/>
    <property type="match status" value="1"/>
</dbReference>
<accession>A0A6A6TP37</accession>
<evidence type="ECO:0000256" key="2">
    <source>
        <dbReference type="ARBA" id="ARBA00022771"/>
    </source>
</evidence>
<dbReference type="PROSITE" id="PS50865">
    <property type="entry name" value="ZF_MYND_2"/>
    <property type="match status" value="1"/>
</dbReference>
<keyword evidence="3" id="KW-0862">Zinc</keyword>
<evidence type="ECO:0000256" key="3">
    <source>
        <dbReference type="ARBA" id="ARBA00022833"/>
    </source>
</evidence>